<evidence type="ECO:0000256" key="7">
    <source>
        <dbReference type="SAM" id="MobiDB-lite"/>
    </source>
</evidence>
<dbReference type="Proteomes" id="UP000001876">
    <property type="component" value="Unassembled WGS sequence"/>
</dbReference>
<feature type="region of interest" description="Disordered" evidence="7">
    <location>
        <begin position="368"/>
        <end position="387"/>
    </location>
</feature>
<feature type="region of interest" description="Disordered" evidence="7">
    <location>
        <begin position="628"/>
        <end position="684"/>
    </location>
</feature>
<feature type="compositionally biased region" description="Polar residues" evidence="7">
    <location>
        <begin position="660"/>
        <end position="672"/>
    </location>
</feature>
<evidence type="ECO:0000313" key="10">
    <source>
        <dbReference type="Proteomes" id="UP000001876"/>
    </source>
</evidence>
<dbReference type="InterPro" id="IPR036961">
    <property type="entry name" value="Kinesin_motor_dom_sf"/>
</dbReference>
<feature type="compositionally biased region" description="Basic and acidic residues" evidence="7">
    <location>
        <begin position="238"/>
        <end position="251"/>
    </location>
</feature>
<feature type="region of interest" description="Disordered" evidence="7">
    <location>
        <begin position="707"/>
        <end position="728"/>
    </location>
</feature>
<evidence type="ECO:0000256" key="6">
    <source>
        <dbReference type="SAM" id="Coils"/>
    </source>
</evidence>
<keyword evidence="5" id="KW-0493">Microtubule</keyword>
<dbReference type="PANTHER" id="PTHR47972">
    <property type="entry name" value="KINESIN-LIKE PROTEIN KLP-3"/>
    <property type="match status" value="1"/>
</dbReference>
<dbReference type="OrthoDB" id="3176171at2759"/>
<dbReference type="eggNOG" id="KOG0239">
    <property type="taxonomic scope" value="Eukaryota"/>
</dbReference>
<feature type="region of interest" description="Disordered" evidence="7">
    <location>
        <begin position="226"/>
        <end position="251"/>
    </location>
</feature>
<dbReference type="GO" id="GO:0007018">
    <property type="term" value="P:microtubule-based movement"/>
    <property type="evidence" value="ECO:0007669"/>
    <property type="project" value="InterPro"/>
</dbReference>
<feature type="coiled-coil region" evidence="6">
    <location>
        <begin position="577"/>
        <end position="625"/>
    </location>
</feature>
<dbReference type="GO" id="GO:0005524">
    <property type="term" value="F:ATP binding"/>
    <property type="evidence" value="ECO:0007669"/>
    <property type="project" value="UniProtKB-UniRule"/>
</dbReference>
<dbReference type="InterPro" id="IPR001752">
    <property type="entry name" value="Kinesin_motor_dom"/>
</dbReference>
<dbReference type="GO" id="GO:0008017">
    <property type="term" value="F:microtubule binding"/>
    <property type="evidence" value="ECO:0007669"/>
    <property type="project" value="InterPro"/>
</dbReference>
<sequence length="728" mass="77382">MTRMTSLRQGIEAFVSSTIAHLADLDAHVFETAFSLTQDLVADDRVVDDDARRTAFLESSADATEKSLAIALEDANARVARYSQDATDSHDAMMTAFEENERLAEAVRLYEAAAPELARANDALRRDVLSTFTAMQTEFASAMRDALARACATTTALEKEKTYQEKRNGALHARNRELYGKLQDVKGAIRVFARIRPASPGVDASDVVVEPGRCLDPAAEGVDVVCKPPGSNVAGAGRGEERRPASKRSEEKRVGFDAVFGPSSTQADVYEELSPLVRGVLEGYNCTIFAYGQTGSGKTHTMGGPEDAGGSGNLRDDADAGVNVRALRELFALAASKSASDGVECVVSVEMREIYNERVRDLLNPAEKEDSWDGVGSTNKSRLDRAPGDEIEEAVTRVDARDAAHVLRVMAEGTSRRASAGTKMNERSSRSHSVVTVYVSSADVAAGRVARGRLHLIDLAGSERVARSEATGDRLKEAQHINKSLSALGDVIAALLEKRAHVPYRNSQLTRLLSDSLGGNSKVVLLAHVSPESASLPETSSTLLFAQRCSQVELGKAKANASVAAGGGASDVALASLNRHKSRAADAEARAADAEERLRAMEMELERSRAATTAAEAKLAEARKTLKSAKGAALRDQVNANQAREPLSPVHRNASRASEEGSSMTPTTSKTPYSKRVPASVGKGTKSAAKSAAFSRAAMTASSTILASRRDSGVGTENAGHSNGGLWQ</sequence>
<dbReference type="SMART" id="SM00129">
    <property type="entry name" value="KISc"/>
    <property type="match status" value="1"/>
</dbReference>
<protein>
    <recommendedName>
        <fullName evidence="5">Kinesin-like protein</fullName>
    </recommendedName>
</protein>
<dbReference type="Gene3D" id="3.40.850.10">
    <property type="entry name" value="Kinesin motor domain"/>
    <property type="match status" value="1"/>
</dbReference>
<organism evidence="10">
    <name type="scientific">Micromonas pusilla (strain CCMP1545)</name>
    <name type="common">Picoplanktonic green alga</name>
    <dbReference type="NCBI Taxonomy" id="564608"/>
    <lineage>
        <taxon>Eukaryota</taxon>
        <taxon>Viridiplantae</taxon>
        <taxon>Chlorophyta</taxon>
        <taxon>Mamiellophyceae</taxon>
        <taxon>Mamiellales</taxon>
        <taxon>Mamiellaceae</taxon>
        <taxon>Micromonas</taxon>
    </lineage>
</organism>
<keyword evidence="2 4" id="KW-0067">ATP-binding</keyword>
<evidence type="ECO:0000256" key="5">
    <source>
        <dbReference type="RuleBase" id="RU000394"/>
    </source>
</evidence>
<feature type="domain" description="Kinesin motor" evidence="8">
    <location>
        <begin position="188"/>
        <end position="552"/>
    </location>
</feature>
<dbReference type="GeneID" id="9681114"/>
<dbReference type="PROSITE" id="PS00411">
    <property type="entry name" value="KINESIN_MOTOR_1"/>
    <property type="match status" value="1"/>
</dbReference>
<evidence type="ECO:0000256" key="1">
    <source>
        <dbReference type="ARBA" id="ARBA00022741"/>
    </source>
</evidence>
<name>C1MHT1_MICPC</name>
<evidence type="ECO:0000256" key="2">
    <source>
        <dbReference type="ARBA" id="ARBA00022840"/>
    </source>
</evidence>
<evidence type="ECO:0000259" key="8">
    <source>
        <dbReference type="PROSITE" id="PS50067"/>
    </source>
</evidence>
<dbReference type="InterPro" id="IPR027417">
    <property type="entry name" value="P-loop_NTPase"/>
</dbReference>
<dbReference type="InterPro" id="IPR019821">
    <property type="entry name" value="Kinesin_motor_CS"/>
</dbReference>
<dbReference type="STRING" id="564608.C1MHT1"/>
<keyword evidence="3 4" id="KW-0505">Motor protein</keyword>
<dbReference type="Pfam" id="PF00225">
    <property type="entry name" value="Kinesin"/>
    <property type="match status" value="1"/>
</dbReference>
<evidence type="ECO:0000256" key="4">
    <source>
        <dbReference type="PROSITE-ProRule" id="PRU00283"/>
    </source>
</evidence>
<dbReference type="PANTHER" id="PTHR47972:SF28">
    <property type="entry name" value="KINESIN-LIKE PROTEIN KLP-3"/>
    <property type="match status" value="1"/>
</dbReference>
<feature type="binding site" evidence="4">
    <location>
        <begin position="292"/>
        <end position="299"/>
    </location>
    <ligand>
        <name>ATP</name>
        <dbReference type="ChEBI" id="CHEBI:30616"/>
    </ligand>
</feature>
<dbReference type="EMBL" id="GG663735">
    <property type="protein sequence ID" value="EEH60260.1"/>
    <property type="molecule type" value="Genomic_DNA"/>
</dbReference>
<dbReference type="PROSITE" id="PS50067">
    <property type="entry name" value="KINESIN_MOTOR_2"/>
    <property type="match status" value="1"/>
</dbReference>
<keyword evidence="1 4" id="KW-0547">Nucleotide-binding</keyword>
<evidence type="ECO:0000256" key="3">
    <source>
        <dbReference type="ARBA" id="ARBA00023175"/>
    </source>
</evidence>
<gene>
    <name evidence="9" type="primary">FAP125</name>
    <name evidence="9" type="ORF">MICPUCDRAFT_50310</name>
</gene>
<dbReference type="GO" id="GO:0005874">
    <property type="term" value="C:microtubule"/>
    <property type="evidence" value="ECO:0007669"/>
    <property type="project" value="UniProtKB-KW"/>
</dbReference>
<evidence type="ECO:0000313" key="9">
    <source>
        <dbReference type="EMBL" id="EEH60260.1"/>
    </source>
</evidence>
<comment type="similarity">
    <text evidence="4 5">Belongs to the TRAFAC class myosin-kinesin ATPase superfamily. Kinesin family.</text>
</comment>
<proteinExistence type="inferred from homology"/>
<dbReference type="KEGG" id="mpp:MICPUCDRAFT_50310"/>
<dbReference type="SUPFAM" id="SSF52540">
    <property type="entry name" value="P-loop containing nucleoside triphosphate hydrolases"/>
    <property type="match status" value="1"/>
</dbReference>
<keyword evidence="6" id="KW-0175">Coiled coil</keyword>
<dbReference type="InterPro" id="IPR027640">
    <property type="entry name" value="Kinesin-like_fam"/>
</dbReference>
<dbReference type="PRINTS" id="PR00380">
    <property type="entry name" value="KINESINHEAVY"/>
</dbReference>
<accession>C1MHT1</accession>
<reference evidence="9 10" key="1">
    <citation type="journal article" date="2009" name="Science">
        <title>Green evolution and dynamic adaptations revealed by genomes of the marine picoeukaryotes Micromonas.</title>
        <authorList>
            <person name="Worden A.Z."/>
            <person name="Lee J.H."/>
            <person name="Mock T."/>
            <person name="Rouze P."/>
            <person name="Simmons M.P."/>
            <person name="Aerts A.L."/>
            <person name="Allen A.E."/>
            <person name="Cuvelier M.L."/>
            <person name="Derelle E."/>
            <person name="Everett M.V."/>
            <person name="Foulon E."/>
            <person name="Grimwood J."/>
            <person name="Gundlach H."/>
            <person name="Henrissat B."/>
            <person name="Napoli C."/>
            <person name="McDonald S.M."/>
            <person name="Parker M.S."/>
            <person name="Rombauts S."/>
            <person name="Salamov A."/>
            <person name="Von Dassow P."/>
            <person name="Badger J.H."/>
            <person name="Coutinho P.M."/>
            <person name="Demir E."/>
            <person name="Dubchak I."/>
            <person name="Gentemann C."/>
            <person name="Eikrem W."/>
            <person name="Gready J.E."/>
            <person name="John U."/>
            <person name="Lanier W."/>
            <person name="Lindquist E.A."/>
            <person name="Lucas S."/>
            <person name="Mayer K.F."/>
            <person name="Moreau H."/>
            <person name="Not F."/>
            <person name="Otillar R."/>
            <person name="Panaud O."/>
            <person name="Pangilinan J."/>
            <person name="Paulsen I."/>
            <person name="Piegu B."/>
            <person name="Poliakov A."/>
            <person name="Robbens S."/>
            <person name="Schmutz J."/>
            <person name="Toulza E."/>
            <person name="Wyss T."/>
            <person name="Zelensky A."/>
            <person name="Zhou K."/>
            <person name="Armbrust E.V."/>
            <person name="Bhattacharya D."/>
            <person name="Goodenough U.W."/>
            <person name="Van de Peer Y."/>
            <person name="Grigoriev I.V."/>
        </authorList>
    </citation>
    <scope>NUCLEOTIDE SEQUENCE [LARGE SCALE GENOMIC DNA]</scope>
    <source>
        <strain evidence="9 10">CCMP1545</strain>
    </source>
</reference>
<dbReference type="GO" id="GO:0003777">
    <property type="term" value="F:microtubule motor activity"/>
    <property type="evidence" value="ECO:0007669"/>
    <property type="project" value="InterPro"/>
</dbReference>
<dbReference type="RefSeq" id="XP_003055008.1">
    <property type="nucleotide sequence ID" value="XM_003054962.1"/>
</dbReference>
<dbReference type="AlphaFoldDB" id="C1MHT1"/>
<keyword evidence="10" id="KW-1185">Reference proteome</keyword>